<evidence type="ECO:0000256" key="4">
    <source>
        <dbReference type="ARBA" id="ARBA00022695"/>
    </source>
</evidence>
<feature type="compositionally biased region" description="Basic and acidic residues" evidence="8">
    <location>
        <begin position="714"/>
        <end position="750"/>
    </location>
</feature>
<dbReference type="PIRSF" id="PIRSF005499">
    <property type="entry name" value="PNPase"/>
    <property type="match status" value="1"/>
</dbReference>
<keyword evidence="7" id="KW-0479">Metal-binding</keyword>
<dbReference type="RefSeq" id="WP_386117013.1">
    <property type="nucleotide sequence ID" value="NZ_JBHTKM010000063.1"/>
</dbReference>
<evidence type="ECO:0000256" key="6">
    <source>
        <dbReference type="ARBA" id="ARBA00022884"/>
    </source>
</evidence>
<dbReference type="Gene3D" id="3.30.230.70">
    <property type="entry name" value="GHMP Kinase, N-terminal domain"/>
    <property type="match status" value="2"/>
</dbReference>
<comment type="function">
    <text evidence="7">Involved in mRNA degradation. Catalyzes the phosphorolysis of single-stranded polyribonucleotides processively in the 3'- to 5'-direction.</text>
</comment>
<sequence>MIPKVFKEVIDLGDGREISIETGKLAKQAHGSVVVQSGKCMLLCTVVSNYKQADVDFLPLTVDYREKFAAAGRYPGGFFKREARPSDGEVLTMRLVDRVLRPLFPKDYHSETQVMIQLMSHDDDVMPDAMAGLAASAAIQLSDFPFECPISEARVGRVNGEFIINPTRSQLEESDIDMMIGASADSVMMVEGEMDEISEEEMTEAIKFAHEAIKVQCAAQVKLAEAFGKKDVREYEPERTDEDLAKKVHDMAYDKVYAVAKAGSSKHERSAAFAEIKEEIKASFSEEEQEDFGGLISKYYSKAEKAAVRDLTLNEGLRLDGRKTTDIRPIWCEVDYLPSTHGSSIFTRGETQALATVTLGTSREANQIDMPSYEGEERFYLHYNFPPFSTGEARPIRGTSRREVGHGNLAQRALKGMVPDDCPYTVRVVSEILESNGSSSMATVCAGTMAMMDAGVQLKKPVSGIAMGLISDADSGKYAVLSDILGDEDHLGDMDFKVTGTADGITACQMDIKVKGLSYEILVNALKQARDGRLHILGKITDTIDTPNQDVKEHAPTMISRRIPNEFIGALIGPGGKVIQEMQKETETTIVINEDPVTEEGIVEILGVGKKGIDAVMAKIDSLLFKPQVGSIYEVKVIKMLDFGAVVEYTEAPGNEVLLHVSELAWERTENVSDVVNMGDVFDVKYFGIDSRTRKEKVSRKAILPKPEGYVARPPRDDKRSGGRDNRGRDNRGRDNRRDDRKPREEKKED</sequence>
<dbReference type="Pfam" id="PF00575">
    <property type="entry name" value="S1"/>
    <property type="match status" value="1"/>
</dbReference>
<dbReference type="Pfam" id="PF03725">
    <property type="entry name" value="RNase_PH_C"/>
    <property type="match status" value="1"/>
</dbReference>
<evidence type="ECO:0000256" key="3">
    <source>
        <dbReference type="ARBA" id="ARBA00022679"/>
    </source>
</evidence>
<evidence type="ECO:0000256" key="7">
    <source>
        <dbReference type="HAMAP-Rule" id="MF_01595"/>
    </source>
</evidence>
<dbReference type="InterPro" id="IPR036612">
    <property type="entry name" value="KH_dom_type_1_sf"/>
</dbReference>
<protein>
    <recommendedName>
        <fullName evidence="7">Polyribonucleotide nucleotidyltransferase</fullName>
        <ecNumber evidence="7">2.7.7.8</ecNumber>
    </recommendedName>
    <alternativeName>
        <fullName evidence="7">Polynucleotide phosphorylase</fullName>
        <shortName evidence="7">PNPase</shortName>
    </alternativeName>
</protein>
<keyword evidence="2 7" id="KW-0963">Cytoplasm</keyword>
<dbReference type="SUPFAM" id="SSF50249">
    <property type="entry name" value="Nucleic acid-binding proteins"/>
    <property type="match status" value="1"/>
</dbReference>
<dbReference type="Gene3D" id="2.40.50.140">
    <property type="entry name" value="Nucleic acid-binding proteins"/>
    <property type="match status" value="1"/>
</dbReference>
<comment type="subcellular location">
    <subcellularLocation>
        <location evidence="7">Cytoplasm</location>
    </subcellularLocation>
</comment>
<dbReference type="EC" id="2.7.7.8" evidence="7"/>
<dbReference type="Pfam" id="PF03726">
    <property type="entry name" value="PNPase"/>
    <property type="match status" value="1"/>
</dbReference>
<evidence type="ECO:0000259" key="9">
    <source>
        <dbReference type="PROSITE" id="PS50126"/>
    </source>
</evidence>
<feature type="binding site" evidence="7">
    <location>
        <position position="495"/>
    </location>
    <ligand>
        <name>Mg(2+)</name>
        <dbReference type="ChEBI" id="CHEBI:18420"/>
    </ligand>
</feature>
<dbReference type="SUPFAM" id="SSF55666">
    <property type="entry name" value="Ribonuclease PH domain 2-like"/>
    <property type="match status" value="2"/>
</dbReference>
<evidence type="ECO:0000313" key="11">
    <source>
        <dbReference type="Proteomes" id="UP001597086"/>
    </source>
</evidence>
<dbReference type="InterPro" id="IPR015847">
    <property type="entry name" value="ExoRNase_PH_dom2"/>
</dbReference>
<dbReference type="Pfam" id="PF00013">
    <property type="entry name" value="KH_1"/>
    <property type="match status" value="1"/>
</dbReference>
<keyword evidence="6 7" id="KW-0694">RNA-binding</keyword>
<dbReference type="SUPFAM" id="SSF54791">
    <property type="entry name" value="Eukaryotic type KH-domain (KH-domain type I)"/>
    <property type="match status" value="1"/>
</dbReference>
<dbReference type="HAMAP" id="MF_01595">
    <property type="entry name" value="PNPase"/>
    <property type="match status" value="1"/>
</dbReference>
<feature type="region of interest" description="Disordered" evidence="8">
    <location>
        <begin position="698"/>
        <end position="750"/>
    </location>
</feature>
<dbReference type="SMART" id="SM00322">
    <property type="entry name" value="KH"/>
    <property type="match status" value="1"/>
</dbReference>
<reference evidence="11" key="1">
    <citation type="journal article" date="2019" name="Int. J. Syst. Evol. Microbiol.">
        <title>The Global Catalogue of Microorganisms (GCM) 10K type strain sequencing project: providing services to taxonomists for standard genome sequencing and annotation.</title>
        <authorList>
            <consortium name="The Broad Institute Genomics Platform"/>
            <consortium name="The Broad Institute Genome Sequencing Center for Infectious Disease"/>
            <person name="Wu L."/>
            <person name="Ma J."/>
        </authorList>
    </citation>
    <scope>NUCLEOTIDE SEQUENCE [LARGE SCALE GENOMIC DNA]</scope>
    <source>
        <strain evidence="11">CCUG 56098</strain>
    </source>
</reference>
<dbReference type="PROSITE" id="PS50084">
    <property type="entry name" value="KH_TYPE_1"/>
    <property type="match status" value="1"/>
</dbReference>
<evidence type="ECO:0000256" key="8">
    <source>
        <dbReference type="SAM" id="MobiDB-lite"/>
    </source>
</evidence>
<dbReference type="InterPro" id="IPR012162">
    <property type="entry name" value="PNPase"/>
</dbReference>
<dbReference type="CDD" id="cd11364">
    <property type="entry name" value="RNase_PH_PNPase_2"/>
    <property type="match status" value="1"/>
</dbReference>
<keyword evidence="5 7" id="KW-0460">Magnesium</keyword>
<dbReference type="PANTHER" id="PTHR11252:SF0">
    <property type="entry name" value="POLYRIBONUCLEOTIDE NUCLEOTIDYLTRANSFERASE 1, MITOCHONDRIAL"/>
    <property type="match status" value="1"/>
</dbReference>
<dbReference type="InterPro" id="IPR004087">
    <property type="entry name" value="KH_dom"/>
</dbReference>
<keyword evidence="11" id="KW-1185">Reference proteome</keyword>
<dbReference type="InterPro" id="IPR001247">
    <property type="entry name" value="ExoRNase_PH_dom1"/>
</dbReference>
<dbReference type="SUPFAM" id="SSF54211">
    <property type="entry name" value="Ribosomal protein S5 domain 2-like"/>
    <property type="match status" value="2"/>
</dbReference>
<dbReference type="InterPro" id="IPR020568">
    <property type="entry name" value="Ribosomal_Su5_D2-typ_SF"/>
</dbReference>
<dbReference type="InterPro" id="IPR003029">
    <property type="entry name" value="S1_domain"/>
</dbReference>
<dbReference type="InterPro" id="IPR036345">
    <property type="entry name" value="ExoRNase_PH_dom2_sf"/>
</dbReference>
<feature type="domain" description="S1 motif" evidence="9">
    <location>
        <begin position="630"/>
        <end position="701"/>
    </location>
</feature>
<evidence type="ECO:0000256" key="1">
    <source>
        <dbReference type="ARBA" id="ARBA00007404"/>
    </source>
</evidence>
<dbReference type="InterPro" id="IPR012340">
    <property type="entry name" value="NA-bd_OB-fold"/>
</dbReference>
<accession>A0ABW3KTF6</accession>
<gene>
    <name evidence="7" type="primary">pnp</name>
    <name evidence="10" type="ORF">ACFQ13_10375</name>
</gene>
<evidence type="ECO:0000313" key="10">
    <source>
        <dbReference type="EMBL" id="MFD1016326.1"/>
    </source>
</evidence>
<dbReference type="GO" id="GO:0004654">
    <property type="term" value="F:polyribonucleotide nucleotidyltransferase activity"/>
    <property type="evidence" value="ECO:0007669"/>
    <property type="project" value="UniProtKB-EC"/>
</dbReference>
<dbReference type="NCBIfam" id="TIGR03591">
    <property type="entry name" value="polynuc_phos"/>
    <property type="match status" value="1"/>
</dbReference>
<organism evidence="10 11">
    <name type="scientific">Winogradskyella rapida</name>
    <dbReference type="NCBI Taxonomy" id="549701"/>
    <lineage>
        <taxon>Bacteria</taxon>
        <taxon>Pseudomonadati</taxon>
        <taxon>Bacteroidota</taxon>
        <taxon>Flavobacteriia</taxon>
        <taxon>Flavobacteriales</taxon>
        <taxon>Flavobacteriaceae</taxon>
        <taxon>Winogradskyella</taxon>
    </lineage>
</organism>
<dbReference type="PANTHER" id="PTHR11252">
    <property type="entry name" value="POLYRIBONUCLEOTIDE NUCLEOTIDYLTRANSFERASE"/>
    <property type="match status" value="1"/>
</dbReference>
<dbReference type="InterPro" id="IPR015848">
    <property type="entry name" value="PNPase_PH_RNA-bd_bac/org-type"/>
</dbReference>
<keyword evidence="4 7" id="KW-0548">Nucleotidyltransferase</keyword>
<comment type="catalytic activity">
    <reaction evidence="7">
        <text>RNA(n+1) + phosphate = RNA(n) + a ribonucleoside 5'-diphosphate</text>
        <dbReference type="Rhea" id="RHEA:22096"/>
        <dbReference type="Rhea" id="RHEA-COMP:14527"/>
        <dbReference type="Rhea" id="RHEA-COMP:17342"/>
        <dbReference type="ChEBI" id="CHEBI:43474"/>
        <dbReference type="ChEBI" id="CHEBI:57930"/>
        <dbReference type="ChEBI" id="CHEBI:140395"/>
        <dbReference type="EC" id="2.7.7.8"/>
    </reaction>
</comment>
<dbReference type="PROSITE" id="PS50126">
    <property type="entry name" value="S1"/>
    <property type="match status" value="1"/>
</dbReference>
<feature type="binding site" evidence="7">
    <location>
        <position position="489"/>
    </location>
    <ligand>
        <name>Mg(2+)</name>
        <dbReference type="ChEBI" id="CHEBI:18420"/>
    </ligand>
</feature>
<evidence type="ECO:0000256" key="5">
    <source>
        <dbReference type="ARBA" id="ARBA00022842"/>
    </source>
</evidence>
<comment type="caution">
    <text evidence="10">The sequence shown here is derived from an EMBL/GenBank/DDBJ whole genome shotgun (WGS) entry which is preliminary data.</text>
</comment>
<dbReference type="EMBL" id="JBHTKM010000063">
    <property type="protein sequence ID" value="MFD1016326.1"/>
    <property type="molecule type" value="Genomic_DNA"/>
</dbReference>
<dbReference type="Pfam" id="PF01138">
    <property type="entry name" value="RNase_PH"/>
    <property type="match status" value="2"/>
</dbReference>
<comment type="cofactor">
    <cofactor evidence="7">
        <name>Mg(2+)</name>
        <dbReference type="ChEBI" id="CHEBI:18420"/>
    </cofactor>
</comment>
<evidence type="ECO:0000256" key="2">
    <source>
        <dbReference type="ARBA" id="ARBA00022490"/>
    </source>
</evidence>
<name>A0ABW3KTF6_9FLAO</name>
<dbReference type="NCBIfam" id="NF008805">
    <property type="entry name" value="PRK11824.1"/>
    <property type="match status" value="1"/>
</dbReference>
<proteinExistence type="inferred from homology"/>
<dbReference type="Proteomes" id="UP001597086">
    <property type="component" value="Unassembled WGS sequence"/>
</dbReference>
<dbReference type="Gene3D" id="3.30.1370.10">
    <property type="entry name" value="K Homology domain, type 1"/>
    <property type="match status" value="1"/>
</dbReference>
<dbReference type="CDD" id="cd02393">
    <property type="entry name" value="KH-I_PNPase"/>
    <property type="match status" value="1"/>
</dbReference>
<dbReference type="SMART" id="SM00316">
    <property type="entry name" value="S1"/>
    <property type="match status" value="1"/>
</dbReference>
<dbReference type="InterPro" id="IPR004088">
    <property type="entry name" value="KH_dom_type_1"/>
</dbReference>
<comment type="similarity">
    <text evidence="1 7">Belongs to the polyribonucleotide nucleotidyltransferase family.</text>
</comment>
<keyword evidence="3 7" id="KW-0808">Transferase</keyword>
<dbReference type="InterPro" id="IPR027408">
    <property type="entry name" value="PNPase/RNase_PH_dom_sf"/>
</dbReference>